<evidence type="ECO:0000313" key="1">
    <source>
        <dbReference type="EMBL" id="KAJ1200443.1"/>
    </source>
</evidence>
<gene>
    <name evidence="1" type="ORF">NDU88_004267</name>
</gene>
<protein>
    <submittedName>
        <fullName evidence="1">Uncharacterized protein</fullName>
    </submittedName>
</protein>
<evidence type="ECO:0000313" key="2">
    <source>
        <dbReference type="Proteomes" id="UP001066276"/>
    </source>
</evidence>
<sequence>MPHCEARRASLFTAHGSARWPIRGPVLPAPRAHRKYLNLFVKELPPPLNRTHLLPPEMTIQAKDGMTRVLS</sequence>
<keyword evidence="2" id="KW-1185">Reference proteome</keyword>
<reference evidence="1" key="1">
    <citation type="journal article" date="2022" name="bioRxiv">
        <title>Sequencing and chromosome-scale assembly of the giantPleurodeles waltlgenome.</title>
        <authorList>
            <person name="Brown T."/>
            <person name="Elewa A."/>
            <person name="Iarovenko S."/>
            <person name="Subramanian E."/>
            <person name="Araus A.J."/>
            <person name="Petzold A."/>
            <person name="Susuki M."/>
            <person name="Suzuki K.-i.T."/>
            <person name="Hayashi T."/>
            <person name="Toyoda A."/>
            <person name="Oliveira C."/>
            <person name="Osipova E."/>
            <person name="Leigh N.D."/>
            <person name="Simon A."/>
            <person name="Yun M.H."/>
        </authorList>
    </citation>
    <scope>NUCLEOTIDE SEQUENCE</scope>
    <source>
        <strain evidence="1">20211129_DDA</strain>
        <tissue evidence="1">Liver</tissue>
    </source>
</reference>
<dbReference type="EMBL" id="JANPWB010000003">
    <property type="protein sequence ID" value="KAJ1200443.1"/>
    <property type="molecule type" value="Genomic_DNA"/>
</dbReference>
<dbReference type="AlphaFoldDB" id="A0AAV7VGK6"/>
<name>A0AAV7VGK6_PLEWA</name>
<comment type="caution">
    <text evidence="1">The sequence shown here is derived from an EMBL/GenBank/DDBJ whole genome shotgun (WGS) entry which is preliminary data.</text>
</comment>
<proteinExistence type="predicted"/>
<accession>A0AAV7VGK6</accession>
<dbReference type="Proteomes" id="UP001066276">
    <property type="component" value="Chromosome 2_1"/>
</dbReference>
<organism evidence="1 2">
    <name type="scientific">Pleurodeles waltl</name>
    <name type="common">Iberian ribbed newt</name>
    <dbReference type="NCBI Taxonomy" id="8319"/>
    <lineage>
        <taxon>Eukaryota</taxon>
        <taxon>Metazoa</taxon>
        <taxon>Chordata</taxon>
        <taxon>Craniata</taxon>
        <taxon>Vertebrata</taxon>
        <taxon>Euteleostomi</taxon>
        <taxon>Amphibia</taxon>
        <taxon>Batrachia</taxon>
        <taxon>Caudata</taxon>
        <taxon>Salamandroidea</taxon>
        <taxon>Salamandridae</taxon>
        <taxon>Pleurodelinae</taxon>
        <taxon>Pleurodeles</taxon>
    </lineage>
</organism>